<sequence length="747" mass="81639">MKHTPILAVQKPKLVYLVVSALFAMPAIAADRDNSVLPEVAVVGGKVNKEATSYVAKKTKSATKTDTPIVETPQSISVVDRKELDDRNAQTLNEAIAYTAGVRSEVGGMDSRADSYSIRGFKGGLETDSGTSTLFLDGLKVQAGGQWNRATFDNYGLERVEVLKGPSAAIYGQITPGGMINLVSKRPTANQVNEVRLQGGSFDQYKAAFDIGGSLADDQSVLFRLVGSFNDGGSQIKHNDLQRTYFAPSLLWQISDKTSLTLLAQYQRDKGGSTFQFLPYYGTAAFNSVIGRRLSRDTFYGDKDWNTYDREQSAVGWEFDHRFSDTWQFRQKVRYTSVENTYKSVIGGISRGNETNGLFDRRSTLGEGNSEGVSIDNQLQADFATGELQHTLLLGMDAQRFNWQNKRGNGTASSISLFNPGPTSAGNYNVTVSTMRQDADQKQTGVYVQEQLAWDKWRFSVGGRYDYFDNTMSATSSTYGHRREGFNDHSFTWRTGALYLFDNGLAPFISYSTSFDPGPLGVAMLNDVAVKPIKGNQYEAGVKYQPPGSNSLVSASVYELTQENRMVSTGATCVNSADNTCYSQVGEARIRGVELEGKAELTKNISLLGSYTYMDSEITKSNTATEVNGAAIPQVAKHMSSLWANYTFTTGYLDGLNIGLGARYVGGSYGAARAVGPADNPYLHTDSYTTYDAAVRYNLKSVGYSGAEFAINASNLTDRLYVTTCTGLGACYYGSGRVVNATLKYNW</sequence>
<dbReference type="RefSeq" id="WP_400878591.1">
    <property type="nucleotide sequence ID" value="NZ_JBIWXY010000001.1"/>
</dbReference>
<dbReference type="InterPro" id="IPR039426">
    <property type="entry name" value="TonB-dep_rcpt-like"/>
</dbReference>
<evidence type="ECO:0000313" key="19">
    <source>
        <dbReference type="EMBL" id="MFJ5444986.1"/>
    </source>
</evidence>
<keyword evidence="7 16" id="KW-0732">Signal</keyword>
<name>A0ABW8GHY1_9PROT</name>
<evidence type="ECO:0000256" key="7">
    <source>
        <dbReference type="ARBA" id="ARBA00022729"/>
    </source>
</evidence>
<comment type="similarity">
    <text evidence="2 14 15">Belongs to the TonB-dependent receptor family.</text>
</comment>
<evidence type="ECO:0000256" key="14">
    <source>
        <dbReference type="PROSITE-ProRule" id="PRU01360"/>
    </source>
</evidence>
<reference evidence="19 20" key="1">
    <citation type="submission" date="2024-11" db="EMBL/GenBank/DDBJ databases">
        <authorList>
            <person name="Kaparullina E.N."/>
            <person name="Delegan Y.A."/>
            <person name="Doronina N.V."/>
        </authorList>
    </citation>
    <scope>NUCLEOTIDE SEQUENCE [LARGE SCALE GENOMIC DNA]</scope>
    <source>
        <strain evidence="19 20">7sh_L</strain>
    </source>
</reference>
<dbReference type="PROSITE" id="PS52016">
    <property type="entry name" value="TONB_DEPENDENT_REC_3"/>
    <property type="match status" value="1"/>
</dbReference>
<evidence type="ECO:0000256" key="8">
    <source>
        <dbReference type="ARBA" id="ARBA00023004"/>
    </source>
</evidence>
<dbReference type="SUPFAM" id="SSF56935">
    <property type="entry name" value="Porins"/>
    <property type="match status" value="1"/>
</dbReference>
<feature type="signal peptide" evidence="16">
    <location>
        <begin position="1"/>
        <end position="29"/>
    </location>
</feature>
<keyword evidence="4 14" id="KW-1134">Transmembrane beta strand</keyword>
<evidence type="ECO:0000256" key="15">
    <source>
        <dbReference type="RuleBase" id="RU003357"/>
    </source>
</evidence>
<keyword evidence="20" id="KW-1185">Reference proteome</keyword>
<gene>
    <name evidence="19" type="ORF">ACIKP9_01965</name>
</gene>
<evidence type="ECO:0000256" key="12">
    <source>
        <dbReference type="ARBA" id="ARBA00023170"/>
    </source>
</evidence>
<dbReference type="InterPro" id="IPR012910">
    <property type="entry name" value="Plug_dom"/>
</dbReference>
<evidence type="ECO:0000259" key="18">
    <source>
        <dbReference type="Pfam" id="PF07715"/>
    </source>
</evidence>
<comment type="subcellular location">
    <subcellularLocation>
        <location evidence="1 14">Cell outer membrane</location>
        <topology evidence="1 14">Multi-pass membrane protein</topology>
    </subcellularLocation>
</comment>
<evidence type="ECO:0000256" key="2">
    <source>
        <dbReference type="ARBA" id="ARBA00009810"/>
    </source>
</evidence>
<dbReference type="Gene3D" id="2.40.170.20">
    <property type="entry name" value="TonB-dependent receptor, beta-barrel domain"/>
    <property type="match status" value="1"/>
</dbReference>
<dbReference type="PANTHER" id="PTHR32552:SF68">
    <property type="entry name" value="FERRICHROME OUTER MEMBRANE TRANSPORTER_PHAGE RECEPTOR"/>
    <property type="match status" value="1"/>
</dbReference>
<feature type="domain" description="TonB-dependent receptor-like beta-barrel" evidence="17">
    <location>
        <begin position="252"/>
        <end position="716"/>
    </location>
</feature>
<evidence type="ECO:0000256" key="5">
    <source>
        <dbReference type="ARBA" id="ARBA00022496"/>
    </source>
</evidence>
<dbReference type="Gene3D" id="2.170.130.10">
    <property type="entry name" value="TonB-dependent receptor, plug domain"/>
    <property type="match status" value="1"/>
</dbReference>
<evidence type="ECO:0000256" key="11">
    <source>
        <dbReference type="ARBA" id="ARBA00023136"/>
    </source>
</evidence>
<keyword evidence="10 15" id="KW-0798">TonB box</keyword>
<dbReference type="PANTHER" id="PTHR32552">
    <property type="entry name" value="FERRICHROME IRON RECEPTOR-RELATED"/>
    <property type="match status" value="1"/>
</dbReference>
<protein>
    <submittedName>
        <fullName evidence="19">TonB-dependent siderophore receptor</fullName>
    </submittedName>
</protein>
<comment type="caution">
    <text evidence="19">The sequence shown here is derived from an EMBL/GenBank/DDBJ whole genome shotgun (WGS) entry which is preliminary data.</text>
</comment>
<dbReference type="Pfam" id="PF00593">
    <property type="entry name" value="TonB_dep_Rec_b-barrel"/>
    <property type="match status" value="1"/>
</dbReference>
<proteinExistence type="inferred from homology"/>
<evidence type="ECO:0000256" key="3">
    <source>
        <dbReference type="ARBA" id="ARBA00022448"/>
    </source>
</evidence>
<dbReference type="InterPro" id="IPR010105">
    <property type="entry name" value="TonB_sidphr_rcpt"/>
</dbReference>
<dbReference type="EMBL" id="JBIWXY010000001">
    <property type="protein sequence ID" value="MFJ5444986.1"/>
    <property type="molecule type" value="Genomic_DNA"/>
</dbReference>
<dbReference type="Proteomes" id="UP001617669">
    <property type="component" value="Unassembled WGS sequence"/>
</dbReference>
<keyword evidence="12 19" id="KW-0675">Receptor</keyword>
<feature type="chain" id="PRO_5046795443" evidence="16">
    <location>
        <begin position="30"/>
        <end position="747"/>
    </location>
</feature>
<keyword evidence="13 14" id="KW-0998">Cell outer membrane</keyword>
<accession>A0ABW8GHY1</accession>
<dbReference type="NCBIfam" id="TIGR01783">
    <property type="entry name" value="TonB-siderophor"/>
    <property type="match status" value="1"/>
</dbReference>
<evidence type="ECO:0000259" key="17">
    <source>
        <dbReference type="Pfam" id="PF00593"/>
    </source>
</evidence>
<keyword evidence="8" id="KW-0408">Iron</keyword>
<dbReference type="CDD" id="cd01347">
    <property type="entry name" value="ligand_gated_channel"/>
    <property type="match status" value="1"/>
</dbReference>
<keyword evidence="5" id="KW-0410">Iron transport</keyword>
<dbReference type="InterPro" id="IPR037066">
    <property type="entry name" value="Plug_dom_sf"/>
</dbReference>
<evidence type="ECO:0000256" key="9">
    <source>
        <dbReference type="ARBA" id="ARBA00023065"/>
    </source>
</evidence>
<keyword evidence="9" id="KW-0406">Ion transport</keyword>
<dbReference type="Pfam" id="PF07715">
    <property type="entry name" value="Plug"/>
    <property type="match status" value="1"/>
</dbReference>
<keyword evidence="6 14" id="KW-0812">Transmembrane</keyword>
<evidence type="ECO:0000256" key="1">
    <source>
        <dbReference type="ARBA" id="ARBA00004571"/>
    </source>
</evidence>
<evidence type="ECO:0000256" key="13">
    <source>
        <dbReference type="ARBA" id="ARBA00023237"/>
    </source>
</evidence>
<evidence type="ECO:0000313" key="20">
    <source>
        <dbReference type="Proteomes" id="UP001617669"/>
    </source>
</evidence>
<evidence type="ECO:0000256" key="16">
    <source>
        <dbReference type="SAM" id="SignalP"/>
    </source>
</evidence>
<evidence type="ECO:0000256" key="4">
    <source>
        <dbReference type="ARBA" id="ARBA00022452"/>
    </source>
</evidence>
<dbReference type="InterPro" id="IPR036942">
    <property type="entry name" value="Beta-barrel_TonB_sf"/>
</dbReference>
<keyword evidence="11 14" id="KW-0472">Membrane</keyword>
<evidence type="ECO:0000256" key="6">
    <source>
        <dbReference type="ARBA" id="ARBA00022692"/>
    </source>
</evidence>
<organism evidence="19 20">
    <name type="scientific">Methylobacillus methanolivorans</name>
    <dbReference type="NCBI Taxonomy" id="1848927"/>
    <lineage>
        <taxon>Bacteria</taxon>
        <taxon>Pseudomonadati</taxon>
        <taxon>Pseudomonadota</taxon>
        <taxon>Betaproteobacteria</taxon>
        <taxon>Nitrosomonadales</taxon>
        <taxon>Methylophilaceae</taxon>
        <taxon>Methylobacillus</taxon>
    </lineage>
</organism>
<dbReference type="InterPro" id="IPR000531">
    <property type="entry name" value="Beta-barrel_TonB"/>
</dbReference>
<evidence type="ECO:0000256" key="10">
    <source>
        <dbReference type="ARBA" id="ARBA00023077"/>
    </source>
</evidence>
<keyword evidence="3 14" id="KW-0813">Transport</keyword>
<feature type="domain" description="TonB-dependent receptor plug" evidence="18">
    <location>
        <begin position="70"/>
        <end position="178"/>
    </location>
</feature>